<feature type="region of interest" description="Disordered" evidence="4">
    <location>
        <begin position="973"/>
        <end position="997"/>
    </location>
</feature>
<dbReference type="InterPro" id="IPR011990">
    <property type="entry name" value="TPR-like_helical_dom_sf"/>
</dbReference>
<keyword evidence="2" id="KW-0378">Hydrolase</keyword>
<dbReference type="SUPFAM" id="SSF54001">
    <property type="entry name" value="Cysteine proteinases"/>
    <property type="match status" value="1"/>
</dbReference>
<evidence type="ECO:0000256" key="2">
    <source>
        <dbReference type="ARBA" id="ARBA00022801"/>
    </source>
</evidence>
<dbReference type="InterPro" id="IPR006866">
    <property type="entry name" value="DUF627_N"/>
</dbReference>
<dbReference type="Pfam" id="PF04780">
    <property type="entry name" value="DUF629"/>
    <property type="match status" value="1"/>
</dbReference>
<dbReference type="InterPro" id="IPR038765">
    <property type="entry name" value="Papain-like_cys_pep_sf"/>
</dbReference>
<organism evidence="6 7">
    <name type="scientific">Genlisea aurea</name>
    <dbReference type="NCBI Taxonomy" id="192259"/>
    <lineage>
        <taxon>Eukaryota</taxon>
        <taxon>Viridiplantae</taxon>
        <taxon>Streptophyta</taxon>
        <taxon>Embryophyta</taxon>
        <taxon>Tracheophyta</taxon>
        <taxon>Spermatophyta</taxon>
        <taxon>Magnoliopsida</taxon>
        <taxon>eudicotyledons</taxon>
        <taxon>Gunneridae</taxon>
        <taxon>Pentapetalae</taxon>
        <taxon>asterids</taxon>
        <taxon>lamiids</taxon>
        <taxon>Lamiales</taxon>
        <taxon>Lentibulariaceae</taxon>
        <taxon>Genlisea</taxon>
    </lineage>
</organism>
<dbReference type="InterPro" id="IPR028889">
    <property type="entry name" value="USP"/>
</dbReference>
<dbReference type="InterPro" id="IPR001394">
    <property type="entry name" value="Peptidase_C19_UCH"/>
</dbReference>
<feature type="region of interest" description="Disordered" evidence="4">
    <location>
        <begin position="296"/>
        <end position="343"/>
    </location>
</feature>
<dbReference type="Proteomes" id="UP000015453">
    <property type="component" value="Unassembled WGS sequence"/>
</dbReference>
<keyword evidence="3" id="KW-0175">Coiled coil</keyword>
<comment type="caution">
    <text evidence="6">The sequence shown here is derived from an EMBL/GenBank/DDBJ whole genome shotgun (WGS) entry which is preliminary data.</text>
</comment>
<accession>S8C3A3</accession>
<dbReference type="InterPro" id="IPR013087">
    <property type="entry name" value="Znf_C2H2_type"/>
</dbReference>
<dbReference type="CDD" id="cd02257">
    <property type="entry name" value="Peptidase_C19"/>
    <property type="match status" value="1"/>
</dbReference>
<sequence length="1566" mass="176201">MGHKKRTVGPRSKPPNAQPGSAVDDSVVPDGGESKIDNSFSVSPKGVGESLDLETDGRSSGTDCSTSYGLVKVECERALTALRRGNPNKALRLMKDLSSKHEGSRHLALINRVHGAVCVKVASIITDQTTKQRHLKTALESARRAVSLSPNSVEFSHFYANLLYEIATDGKDYEEVVQECERALMIKNPVDPAKESLQEENQQKICTPEARIEHVQNDIRSLIQKSNIASISTWMKNLGNGEEKFRLIPIRRVPEDPMELRLIQTKRPNEIKKVTKTPEERRKEIEVKVAAARLMQQKSESPNLSNDGDGTSSQSNGGNSFVGSGQKAGERRRSGNIRKNGSSDEMKSWVRSYWNSINSGEKKDFLKISVWDLKAHFSSSKDVTSSEGLAEALSFGQENKIWKFLFCCRCDEKFVEASCFMQHVINEHLNRLLPEMQSVLPLKVDDEWAEMLLNYDWKPLELHTAIQVYRKRSKSGLDDFHAESCQRNDMNDLKQHEWASPLTSGNCADEFTHIPIESNEFENVEWMECDGDQDSNLSLLNENWPVSDDPERLKLLEKIQAIFGSLVSSKCLASSHLCKVLNFAVEELQSLGCSSLSKLEKSPLPICLLGAPELKKILSFLQEISNACGANRYPDKSNGIDFHVLQGVDMMDKIRFSEDGSYLILDEDFIHLDSLHPSGDDDVKPSALLTPAQVKHENGFAFDSDSFLSWIFRGPSSSEQLASWTRSKEEKTQQVQKILQSLEKETCHLQALCDRKYQHLNYEEALQTVEDLCLEAGKKREHLADIENSSYDSILRKRQEELVENQNEDNVVANRFQLEAITNVLKDAGSISVNQFGLEDGYSCMTSHLCDLESGEDDWRVKDNLHQVDSCIEVALQRQKEQVSVEISKIDARILRLVAEMRQFEVKLELASSLDFQSLLIPLVKSFLRARLEDLAEKDAREKSDAAREAFLAELAQDSTKGTSIVIDNSKHVHEKVKDKKKHKESRKNKDMKAKHYDELSNLNAEEIGHDEDGQGFEIADSGSDDCLLREEEQKLKIELEAEERKLEETLEYQRRMENEAKQKHLAEQHKRITKVAGPSAATNEHSDAYLGCDDENKCSHEHWSNERNDEDAASEDLLSKESSKSALLSNDGYVWREAGSLLSKISGKKSRQHKDPTRSNDEKLRHIALPKEDGSAAPQPIYLLKSSADSDNGGKTLRQLKAEEEDEERFQADLKKAVRQSLDAFHAHRQLPLVSSSLKLQKDLPDSVDFSLRHDNEVTGNDAYGTGLRNEVGEYNCFLNVIIQSLWHVRRFRDEFLRRSLSKHIHVGDPCVTCALYEIFIALSMMSKDNKRDAVAPTSLRVSLSNLYPNSNFFQEGQMNDASEVLGVIFHCLHQSFASPASVSLSAAESVTGSWDCSDPSCIAHSIFGMDAMCSEYSFDELLNLVEMNHQLACDPDAGGCGKLNYIHHILSSPPHVFTTVLGWQNTSESVDDIKATLSALSMEIDISALYRGLDPQTKHALVSVVCYYGQHYHCFAFSRETEQWIMYDDKTVKAIGGWDDVIAMCEKGHLQPQVLLFEAAAPRV</sequence>
<dbReference type="Gene3D" id="3.90.70.10">
    <property type="entry name" value="Cysteine proteinases"/>
    <property type="match status" value="2"/>
</dbReference>
<dbReference type="InterPro" id="IPR006865">
    <property type="entry name" value="DUF629"/>
</dbReference>
<evidence type="ECO:0000256" key="3">
    <source>
        <dbReference type="SAM" id="Coils"/>
    </source>
</evidence>
<feature type="coiled-coil region" evidence="3">
    <location>
        <begin position="1030"/>
        <end position="1060"/>
    </location>
</feature>
<dbReference type="PANTHER" id="PTHR22975:SF9">
    <property type="entry name" value="ECHINUS SPLICE FORM 3"/>
    <property type="match status" value="1"/>
</dbReference>
<feature type="compositionally biased region" description="Basic and acidic residues" evidence="4">
    <location>
        <begin position="988"/>
        <end position="997"/>
    </location>
</feature>
<dbReference type="PROSITE" id="PS50235">
    <property type="entry name" value="USP_3"/>
    <property type="match status" value="1"/>
</dbReference>
<gene>
    <name evidence="6" type="ORF">M569_13482</name>
</gene>
<keyword evidence="7" id="KW-1185">Reference proteome</keyword>
<dbReference type="Gene3D" id="1.25.40.10">
    <property type="entry name" value="Tetratricopeptide repeat domain"/>
    <property type="match status" value="1"/>
</dbReference>
<dbReference type="GO" id="GO:0004843">
    <property type="term" value="F:cysteine-type deubiquitinase activity"/>
    <property type="evidence" value="ECO:0007669"/>
    <property type="project" value="InterPro"/>
</dbReference>
<dbReference type="PROSITE" id="PS00028">
    <property type="entry name" value="ZINC_FINGER_C2H2_1"/>
    <property type="match status" value="1"/>
</dbReference>
<dbReference type="InterPro" id="IPR052398">
    <property type="entry name" value="Ubiquitin_hydrolase_53/54"/>
</dbReference>
<dbReference type="GO" id="GO:0016579">
    <property type="term" value="P:protein deubiquitination"/>
    <property type="evidence" value="ECO:0007669"/>
    <property type="project" value="InterPro"/>
</dbReference>
<evidence type="ECO:0000313" key="6">
    <source>
        <dbReference type="EMBL" id="EPS61315.1"/>
    </source>
</evidence>
<feature type="domain" description="USP" evidence="5">
    <location>
        <begin position="1267"/>
        <end position="1562"/>
    </location>
</feature>
<feature type="region of interest" description="Disordered" evidence="4">
    <location>
        <begin position="1146"/>
        <end position="1178"/>
    </location>
</feature>
<evidence type="ECO:0000256" key="1">
    <source>
        <dbReference type="ARBA" id="ARBA00022786"/>
    </source>
</evidence>
<dbReference type="Pfam" id="PF04781">
    <property type="entry name" value="DUF627"/>
    <property type="match status" value="1"/>
</dbReference>
<evidence type="ECO:0000259" key="5">
    <source>
        <dbReference type="PROSITE" id="PS50235"/>
    </source>
</evidence>
<dbReference type="OrthoDB" id="205782at2759"/>
<proteinExistence type="predicted"/>
<name>S8C3A3_9LAMI</name>
<evidence type="ECO:0000256" key="4">
    <source>
        <dbReference type="SAM" id="MobiDB-lite"/>
    </source>
</evidence>
<feature type="region of interest" description="Disordered" evidence="4">
    <location>
        <begin position="1"/>
        <end position="63"/>
    </location>
</feature>
<feature type="compositionally biased region" description="Polar residues" evidence="4">
    <location>
        <begin position="296"/>
        <end position="323"/>
    </location>
</feature>
<feature type="compositionally biased region" description="Basic and acidic residues" evidence="4">
    <location>
        <begin position="1154"/>
        <end position="1175"/>
    </location>
</feature>
<dbReference type="Pfam" id="PF00443">
    <property type="entry name" value="UCH"/>
    <property type="match status" value="1"/>
</dbReference>
<protein>
    <recommendedName>
        <fullName evidence="5">USP domain-containing protein</fullName>
    </recommendedName>
</protein>
<keyword evidence="1" id="KW-0833">Ubl conjugation pathway</keyword>
<evidence type="ECO:0000313" key="7">
    <source>
        <dbReference type="Proteomes" id="UP000015453"/>
    </source>
</evidence>
<reference evidence="6 7" key="1">
    <citation type="journal article" date="2013" name="BMC Genomics">
        <title>The miniature genome of a carnivorous plant Genlisea aurea contains a low number of genes and short non-coding sequences.</title>
        <authorList>
            <person name="Leushkin E.V."/>
            <person name="Sutormin R.A."/>
            <person name="Nabieva E.R."/>
            <person name="Penin A.A."/>
            <person name="Kondrashov A.S."/>
            <person name="Logacheva M.D."/>
        </authorList>
    </citation>
    <scope>NUCLEOTIDE SEQUENCE [LARGE SCALE GENOMIC DNA]</scope>
</reference>
<dbReference type="PANTHER" id="PTHR22975">
    <property type="entry name" value="UBIQUITIN SPECIFIC PROTEINASE"/>
    <property type="match status" value="1"/>
</dbReference>
<dbReference type="EMBL" id="AUSU01006933">
    <property type="protein sequence ID" value="EPS61315.1"/>
    <property type="molecule type" value="Genomic_DNA"/>
</dbReference>